<dbReference type="AlphaFoldDB" id="A0A078AT55"/>
<gene>
    <name evidence="2" type="primary">Contig8797.g9395</name>
    <name evidence="2" type="ORF">STYLEM_14444</name>
</gene>
<feature type="compositionally biased region" description="Basic and acidic residues" evidence="1">
    <location>
        <begin position="169"/>
        <end position="179"/>
    </location>
</feature>
<evidence type="ECO:0000313" key="2">
    <source>
        <dbReference type="EMBL" id="CDW85369.1"/>
    </source>
</evidence>
<protein>
    <submittedName>
        <fullName evidence="2">Uncharacterized protein</fullName>
    </submittedName>
</protein>
<name>A0A078AT55_STYLE</name>
<sequence length="860" mass="99435">MNTLNQMTETIQNSITNMISKLKPMRHSNSMNDLQNSANLNQAHMRMQAPRNQYKHQQNPGHSFQLNQPPQQLRQAGIAQSQALQDRPYMMFVYSQKFQIQGQGEYEIKITNVINPYTMKATPLQPSLIDPMFMMTQGIGNSKKALGISQEQIPQIIMQQNNIQDRRLQTQQTEREHYTSRGRAQRFGDGFPTHGVKSGANTNRQLKNNHTPNRGGFGRNKLSGGAGVRMLACNSYYKKIVQSNQDKKTIQAINQGYNQNFGIHQQQQMIPVEQYSLEQKIQKRQQIAASLIKKWLNNQVRKTFQVIKKDSWTHFKHRQQQNMKKSVQLIKLIGLIQDKLKTHKFQSFSKIKEHQLSIIHEKSNAQDSHSSQGNSKNVSSIKGTSNPQDNHISRQPTTASQSFAVQQQPKISQAKQKAIKILAFHLDQKLLDHKLAFWLPFRAHNQKTNAYIQELQIDFGQKPFDRQQLEEELASRFNKIEIKKIDSAPIDSQNSQIDAQKTQGRKLFFNNMDETVEFTDPIKLMEKNLANVSAIQPFMIQHSRNEDTFIQELNCLNTNRSRLSKLSIDKQSKRTFNDSKEFSPLFKNDDQLYLSSPGGQNRPHNNLDNSSFLITEDDIKTIRIENNIGNLNKDIKKVNDQIEQIKHMLFTQNQIPMNPQVTSENNESWMDESVVSDFEVPPIGSAQILNPKKRQLVPVSKINKNFRTEQEMIEHYELKALDLADGDLNLYQQIQTPQARQQQNQYQGNYRFGNSNIKQQQQFHSNSGSKMQYNNNSANEIGYEEFKDQIGNLQIGVEGLQKQISQNARLSNRGRSDSLKKNIRKYEQNRKRNLNDSRENDFEGFDDEDDISVVKFDNIE</sequence>
<evidence type="ECO:0000313" key="3">
    <source>
        <dbReference type="Proteomes" id="UP000039865"/>
    </source>
</evidence>
<feature type="region of interest" description="Disordered" evidence="1">
    <location>
        <begin position="362"/>
        <end position="409"/>
    </location>
</feature>
<feature type="compositionally biased region" description="Polar residues" evidence="1">
    <location>
        <begin position="199"/>
        <end position="212"/>
    </location>
</feature>
<feature type="compositionally biased region" description="Basic and acidic residues" evidence="1">
    <location>
        <begin position="814"/>
        <end position="841"/>
    </location>
</feature>
<dbReference type="Proteomes" id="UP000039865">
    <property type="component" value="Unassembled WGS sequence"/>
</dbReference>
<proteinExistence type="predicted"/>
<accession>A0A078AT55</accession>
<dbReference type="InParanoid" id="A0A078AT55"/>
<reference evidence="2 3" key="1">
    <citation type="submission" date="2014-06" db="EMBL/GenBank/DDBJ databases">
        <authorList>
            <person name="Swart Estienne"/>
        </authorList>
    </citation>
    <scope>NUCLEOTIDE SEQUENCE [LARGE SCALE GENOMIC DNA]</scope>
    <source>
        <strain evidence="2 3">130c</strain>
    </source>
</reference>
<dbReference type="EMBL" id="CCKQ01013673">
    <property type="protein sequence ID" value="CDW85369.1"/>
    <property type="molecule type" value="Genomic_DNA"/>
</dbReference>
<keyword evidence="3" id="KW-1185">Reference proteome</keyword>
<feature type="region of interest" description="Disordered" evidence="1">
    <location>
        <begin position="808"/>
        <end position="845"/>
    </location>
</feature>
<organism evidence="2 3">
    <name type="scientific">Stylonychia lemnae</name>
    <name type="common">Ciliate</name>
    <dbReference type="NCBI Taxonomy" id="5949"/>
    <lineage>
        <taxon>Eukaryota</taxon>
        <taxon>Sar</taxon>
        <taxon>Alveolata</taxon>
        <taxon>Ciliophora</taxon>
        <taxon>Intramacronucleata</taxon>
        <taxon>Spirotrichea</taxon>
        <taxon>Stichotrichia</taxon>
        <taxon>Sporadotrichida</taxon>
        <taxon>Oxytrichidae</taxon>
        <taxon>Stylonychinae</taxon>
        <taxon>Stylonychia</taxon>
    </lineage>
</organism>
<feature type="compositionally biased region" description="Polar residues" evidence="1">
    <location>
        <begin position="365"/>
        <end position="405"/>
    </location>
</feature>
<feature type="region of interest" description="Disordered" evidence="1">
    <location>
        <begin position="169"/>
        <end position="222"/>
    </location>
</feature>
<evidence type="ECO:0000256" key="1">
    <source>
        <dbReference type="SAM" id="MobiDB-lite"/>
    </source>
</evidence>